<keyword evidence="2" id="KW-0472">Membrane</keyword>
<dbReference type="AlphaFoldDB" id="A0AAD6VVC4"/>
<evidence type="ECO:0000313" key="4">
    <source>
        <dbReference type="Proteomes" id="UP001219525"/>
    </source>
</evidence>
<accession>A0AAD6VVC4</accession>
<comment type="caution">
    <text evidence="3">The sequence shown here is derived from an EMBL/GenBank/DDBJ whole genome shotgun (WGS) entry which is preliminary data.</text>
</comment>
<feature type="compositionally biased region" description="Acidic residues" evidence="1">
    <location>
        <begin position="184"/>
        <end position="194"/>
    </location>
</feature>
<reference evidence="3" key="1">
    <citation type="submission" date="2023-03" db="EMBL/GenBank/DDBJ databases">
        <title>Massive genome expansion in bonnet fungi (Mycena s.s.) driven by repeated elements and novel gene families across ecological guilds.</title>
        <authorList>
            <consortium name="Lawrence Berkeley National Laboratory"/>
            <person name="Harder C.B."/>
            <person name="Miyauchi S."/>
            <person name="Viragh M."/>
            <person name="Kuo A."/>
            <person name="Thoen E."/>
            <person name="Andreopoulos B."/>
            <person name="Lu D."/>
            <person name="Skrede I."/>
            <person name="Drula E."/>
            <person name="Henrissat B."/>
            <person name="Morin E."/>
            <person name="Kohler A."/>
            <person name="Barry K."/>
            <person name="LaButti K."/>
            <person name="Morin E."/>
            <person name="Salamov A."/>
            <person name="Lipzen A."/>
            <person name="Mereny Z."/>
            <person name="Hegedus B."/>
            <person name="Baldrian P."/>
            <person name="Stursova M."/>
            <person name="Weitz H."/>
            <person name="Taylor A."/>
            <person name="Grigoriev I.V."/>
            <person name="Nagy L.G."/>
            <person name="Martin F."/>
            <person name="Kauserud H."/>
        </authorList>
    </citation>
    <scope>NUCLEOTIDE SEQUENCE</scope>
    <source>
        <strain evidence="3">9144</strain>
    </source>
</reference>
<dbReference type="Proteomes" id="UP001219525">
    <property type="component" value="Unassembled WGS sequence"/>
</dbReference>
<protein>
    <recommendedName>
        <fullName evidence="5">Transmembrane protein</fullName>
    </recommendedName>
</protein>
<keyword evidence="2" id="KW-0812">Transmembrane</keyword>
<gene>
    <name evidence="3" type="ORF">GGX14DRAFT_428122</name>
</gene>
<evidence type="ECO:0000313" key="3">
    <source>
        <dbReference type="EMBL" id="KAJ7222128.1"/>
    </source>
</evidence>
<keyword evidence="4" id="KW-1185">Reference proteome</keyword>
<organism evidence="3 4">
    <name type="scientific">Mycena pura</name>
    <dbReference type="NCBI Taxonomy" id="153505"/>
    <lineage>
        <taxon>Eukaryota</taxon>
        <taxon>Fungi</taxon>
        <taxon>Dikarya</taxon>
        <taxon>Basidiomycota</taxon>
        <taxon>Agaricomycotina</taxon>
        <taxon>Agaricomycetes</taxon>
        <taxon>Agaricomycetidae</taxon>
        <taxon>Agaricales</taxon>
        <taxon>Marasmiineae</taxon>
        <taxon>Mycenaceae</taxon>
        <taxon>Mycena</taxon>
    </lineage>
</organism>
<dbReference type="EMBL" id="JARJCW010000007">
    <property type="protein sequence ID" value="KAJ7222128.1"/>
    <property type="molecule type" value="Genomic_DNA"/>
</dbReference>
<proteinExistence type="predicted"/>
<evidence type="ECO:0000256" key="2">
    <source>
        <dbReference type="SAM" id="Phobius"/>
    </source>
</evidence>
<keyword evidence="2" id="KW-1133">Transmembrane helix</keyword>
<feature type="region of interest" description="Disordered" evidence="1">
    <location>
        <begin position="166"/>
        <end position="202"/>
    </location>
</feature>
<feature type="region of interest" description="Disordered" evidence="1">
    <location>
        <begin position="74"/>
        <end position="99"/>
    </location>
</feature>
<feature type="region of interest" description="Disordered" evidence="1">
    <location>
        <begin position="258"/>
        <end position="279"/>
    </location>
</feature>
<sequence>MNVSFFIDDTFAHIFTHQGSSAHPSSLFASSVNVFSQTGLTDGPHTLELSLAPNSVFILDSIVVTQNPSSAAPEAWSAVSSPTGGPSAGGASAPSQSDKKGRVSFAGVLAGVLGVLGTLCAGVAISLICRRRRAAARDRREREGMPPPPAQPMAFVPRYFPGTVVAPSTLPPYTPSDARSTMQEGEDLDGDGEEQTERTDPMRSYADIPPPLDELAPPAFGVAITLPAVPLEALPQGAPDTTGTVPVARCGALTSSNVPSHIALPASPPVSQTADGYNP</sequence>
<evidence type="ECO:0008006" key="5">
    <source>
        <dbReference type="Google" id="ProtNLM"/>
    </source>
</evidence>
<feature type="transmembrane region" description="Helical" evidence="2">
    <location>
        <begin position="105"/>
        <end position="129"/>
    </location>
</feature>
<feature type="compositionally biased region" description="Low complexity" evidence="1">
    <location>
        <begin position="77"/>
        <end position="96"/>
    </location>
</feature>
<name>A0AAD6VVC4_9AGAR</name>
<evidence type="ECO:0000256" key="1">
    <source>
        <dbReference type="SAM" id="MobiDB-lite"/>
    </source>
</evidence>
<feature type="compositionally biased region" description="Polar residues" evidence="1">
    <location>
        <begin position="269"/>
        <end position="279"/>
    </location>
</feature>